<keyword evidence="2" id="KW-0472">Membrane</keyword>
<feature type="compositionally biased region" description="Basic and acidic residues" evidence="1">
    <location>
        <begin position="160"/>
        <end position="172"/>
    </location>
</feature>
<organism evidence="3">
    <name type="scientific">viral metagenome</name>
    <dbReference type="NCBI Taxonomy" id="1070528"/>
    <lineage>
        <taxon>unclassified sequences</taxon>
        <taxon>metagenomes</taxon>
        <taxon>organismal metagenomes</taxon>
    </lineage>
</organism>
<feature type="region of interest" description="Disordered" evidence="1">
    <location>
        <begin position="160"/>
        <end position="181"/>
    </location>
</feature>
<dbReference type="EMBL" id="MN740354">
    <property type="protein sequence ID" value="QHU02107.1"/>
    <property type="molecule type" value="Genomic_DNA"/>
</dbReference>
<accession>A0A6C0JC26</accession>
<evidence type="ECO:0000256" key="1">
    <source>
        <dbReference type="SAM" id="MobiDB-lite"/>
    </source>
</evidence>
<protein>
    <submittedName>
        <fullName evidence="3">Uncharacterized protein</fullName>
    </submittedName>
</protein>
<sequence length="406" mass="48150">MNILFLFGLTCVLIFIYYMFFLQVADIVDEEEEYFEDNFFTKIFMWLSAMIVVFLMYKMSPFEQTTETFGGNYDYNHSDNIRYASPRNSSGYVYYSSSPSIHSSPKVSYEKNRPISQTSAEYINARSPYKIPSTEIPYRSASDIEANLVIDVLQKDKEDQHLSKEDKTKYLNDSDSDETELNMSNYYDDIDEENLSEIYSPLKYMYREENEDEEDKKLKKAEDGDDEEDEEEDDEEIYLDDPIGYSPEYKNLYDEFYNSPRTSLDIVKFLDRYEDEDDYETHKKVLSTNKDESESHKKYFDIPGHLKNDAWDSDSKNVYRAKTQRLKPNYSLEDSNLEDVVWSPKKYTSQNLNRTYKPFPAPKNRNFYDKKMQPTANMFIKQTRPEQSKTSRVESRSAKDKIAKFF</sequence>
<dbReference type="AlphaFoldDB" id="A0A6C0JC26"/>
<evidence type="ECO:0000256" key="2">
    <source>
        <dbReference type="SAM" id="Phobius"/>
    </source>
</evidence>
<feature type="region of interest" description="Disordered" evidence="1">
    <location>
        <begin position="207"/>
        <end position="236"/>
    </location>
</feature>
<name>A0A6C0JC26_9ZZZZ</name>
<evidence type="ECO:0000313" key="3">
    <source>
        <dbReference type="EMBL" id="QHU02107.1"/>
    </source>
</evidence>
<keyword evidence="2" id="KW-0812">Transmembrane</keyword>
<feature type="transmembrane region" description="Helical" evidence="2">
    <location>
        <begin position="39"/>
        <end position="57"/>
    </location>
</feature>
<feature type="compositionally biased region" description="Acidic residues" evidence="1">
    <location>
        <begin position="223"/>
        <end position="236"/>
    </location>
</feature>
<feature type="transmembrane region" description="Helical" evidence="2">
    <location>
        <begin position="6"/>
        <end position="27"/>
    </location>
</feature>
<proteinExistence type="predicted"/>
<keyword evidence="2" id="KW-1133">Transmembrane helix</keyword>
<reference evidence="3" key="1">
    <citation type="journal article" date="2020" name="Nature">
        <title>Giant virus diversity and host interactions through global metagenomics.</title>
        <authorList>
            <person name="Schulz F."/>
            <person name="Roux S."/>
            <person name="Paez-Espino D."/>
            <person name="Jungbluth S."/>
            <person name="Walsh D.A."/>
            <person name="Denef V.J."/>
            <person name="McMahon K.D."/>
            <person name="Konstantinidis K.T."/>
            <person name="Eloe-Fadrosh E.A."/>
            <person name="Kyrpides N.C."/>
            <person name="Woyke T."/>
        </authorList>
    </citation>
    <scope>NUCLEOTIDE SEQUENCE</scope>
    <source>
        <strain evidence="3">GVMAG-M-3300025880-56</strain>
    </source>
</reference>